<dbReference type="GO" id="GO:0005886">
    <property type="term" value="C:plasma membrane"/>
    <property type="evidence" value="ECO:0007669"/>
    <property type="project" value="TreeGrafter"/>
</dbReference>
<dbReference type="PANTHER" id="PTHR20859:SF50">
    <property type="entry name" value="INTERLEUKIN-10 RECEPTOR SUBUNIT BETA"/>
    <property type="match status" value="1"/>
</dbReference>
<evidence type="ECO:0000256" key="13">
    <source>
        <dbReference type="ARBA" id="ARBA00061854"/>
    </source>
</evidence>
<dbReference type="FunFam" id="2.60.40.10:FF:001312">
    <property type="entry name" value="Interleukin 10 receptor subunit beta"/>
    <property type="match status" value="1"/>
</dbReference>
<feature type="domain" description="Fibronectin type-III" evidence="21">
    <location>
        <begin position="114"/>
        <end position="217"/>
    </location>
</feature>
<dbReference type="InterPro" id="IPR003961">
    <property type="entry name" value="FN3_dom"/>
</dbReference>
<dbReference type="SMART" id="SM00060">
    <property type="entry name" value="FN3"/>
    <property type="match status" value="2"/>
</dbReference>
<gene>
    <name evidence="22" type="primary">IL10RB</name>
</gene>
<evidence type="ECO:0000256" key="16">
    <source>
        <dbReference type="ARBA" id="ARBA00077626"/>
    </source>
</evidence>
<evidence type="ECO:0000256" key="17">
    <source>
        <dbReference type="ARBA" id="ARBA00083353"/>
    </source>
</evidence>
<evidence type="ECO:0000256" key="8">
    <source>
        <dbReference type="ARBA" id="ARBA00023136"/>
    </source>
</evidence>
<keyword evidence="3 19" id="KW-0812">Transmembrane</keyword>
<comment type="function">
    <text evidence="12">Shared cell surface receptor required for the activation of five class 2 cytokines: IL10, IL22, IL26, IL28, and IFNL1. The IFNLR1/IL10RB dimer is a receptor for the cytokine ligands IFNL2 and IFNL3 and mediates their antiviral activity. The ligand/receptor complex stimulate the activation of the JAK/STAT signaling pathway leading to the expression of IFN-stimulated genes (ISG), which contribute to the antiviral state.</text>
</comment>
<accession>K0I8D9</accession>
<dbReference type="InterPro" id="IPR036116">
    <property type="entry name" value="FN3_sf"/>
</dbReference>
<evidence type="ECO:0000256" key="3">
    <source>
        <dbReference type="ARBA" id="ARBA00022692"/>
    </source>
</evidence>
<keyword evidence="9" id="KW-1015">Disulfide bond</keyword>
<dbReference type="CDD" id="cd00063">
    <property type="entry name" value="FN3"/>
    <property type="match status" value="1"/>
</dbReference>
<feature type="region of interest" description="Disordered" evidence="18">
    <location>
        <begin position="301"/>
        <end position="322"/>
    </location>
</feature>
<dbReference type="EMBL" id="JX402617">
    <property type="protein sequence ID" value="AFU48900.1"/>
    <property type="molecule type" value="mRNA"/>
</dbReference>
<name>K0I8D9_TUPBE</name>
<evidence type="ECO:0000256" key="18">
    <source>
        <dbReference type="SAM" id="MobiDB-lite"/>
    </source>
</evidence>
<keyword evidence="7" id="KW-0051">Antiviral defense</keyword>
<dbReference type="InterPro" id="IPR013783">
    <property type="entry name" value="Ig-like_fold"/>
</dbReference>
<feature type="transmembrane region" description="Helical" evidence="19">
    <location>
        <begin position="220"/>
        <end position="249"/>
    </location>
</feature>
<organism evidence="22">
    <name type="scientific">Tupaia belangeri</name>
    <name type="common">Common tree shrew</name>
    <name type="synonym">Tupaia glis belangeri</name>
    <dbReference type="NCBI Taxonomy" id="37347"/>
    <lineage>
        <taxon>Eukaryota</taxon>
        <taxon>Metazoa</taxon>
        <taxon>Chordata</taxon>
        <taxon>Craniata</taxon>
        <taxon>Vertebrata</taxon>
        <taxon>Euteleostomi</taxon>
        <taxon>Mammalia</taxon>
        <taxon>Eutheria</taxon>
        <taxon>Euarchontoglires</taxon>
        <taxon>Scandentia</taxon>
        <taxon>Tupaiidae</taxon>
        <taxon>Tupaia</taxon>
    </lineage>
</organism>
<keyword evidence="10 22" id="KW-0675">Receptor</keyword>
<dbReference type="PANTHER" id="PTHR20859">
    <property type="entry name" value="INTERFERON/INTERLEUKIN RECEPTOR"/>
    <property type="match status" value="1"/>
</dbReference>
<keyword evidence="5" id="KW-0677">Repeat</keyword>
<evidence type="ECO:0000256" key="14">
    <source>
        <dbReference type="ARBA" id="ARBA00072112"/>
    </source>
</evidence>
<evidence type="ECO:0000256" key="19">
    <source>
        <dbReference type="SAM" id="Phobius"/>
    </source>
</evidence>
<protein>
    <recommendedName>
        <fullName evidence="14">Interleukin-10 receptor subunit beta</fullName>
    </recommendedName>
    <alternativeName>
        <fullName evidence="17">Cytokine receptor class-II member 4</fullName>
    </alternativeName>
    <alternativeName>
        <fullName evidence="15">Cytokine receptor family 2 member 4</fullName>
    </alternativeName>
    <alternativeName>
        <fullName evidence="16">Interleukin-10 receptor subunit 2</fullName>
    </alternativeName>
</protein>
<evidence type="ECO:0000256" key="20">
    <source>
        <dbReference type="SAM" id="SignalP"/>
    </source>
</evidence>
<keyword evidence="4 20" id="KW-0732">Signal</keyword>
<dbReference type="FunFam" id="2.60.40.10:FF:001363">
    <property type="entry name" value="Interleukin 10 receptor subunit beta"/>
    <property type="match status" value="1"/>
</dbReference>
<evidence type="ECO:0000256" key="11">
    <source>
        <dbReference type="ARBA" id="ARBA00023180"/>
    </source>
</evidence>
<dbReference type="AlphaFoldDB" id="K0I8D9"/>
<dbReference type="GO" id="GO:0051607">
    <property type="term" value="P:defense response to virus"/>
    <property type="evidence" value="ECO:0007669"/>
    <property type="project" value="UniProtKB-KW"/>
</dbReference>
<evidence type="ECO:0000259" key="21">
    <source>
        <dbReference type="PROSITE" id="PS50853"/>
    </source>
</evidence>
<evidence type="ECO:0000256" key="5">
    <source>
        <dbReference type="ARBA" id="ARBA00022737"/>
    </source>
</evidence>
<dbReference type="InterPro" id="IPR050650">
    <property type="entry name" value="Type-II_Cytokine-TF_Rcpt"/>
</dbReference>
<feature type="signal peptide" evidence="20">
    <location>
        <begin position="1"/>
        <end position="19"/>
    </location>
</feature>
<proteinExistence type="evidence at transcript level"/>
<dbReference type="GO" id="GO:0004920">
    <property type="term" value="F:interleukin-10 receptor activity"/>
    <property type="evidence" value="ECO:0007669"/>
    <property type="project" value="TreeGrafter"/>
</dbReference>
<feature type="domain" description="Fibronectin type-III" evidence="21">
    <location>
        <begin position="23"/>
        <end position="111"/>
    </location>
</feature>
<comment type="subcellular location">
    <subcellularLocation>
        <location evidence="1">Membrane</location>
        <topology evidence="1">Single-pass type I membrane protein</topology>
    </subcellularLocation>
</comment>
<comment type="subunit">
    <text evidence="13">Heterodimer with IFNLR1.</text>
</comment>
<evidence type="ECO:0000256" key="12">
    <source>
        <dbReference type="ARBA" id="ARBA00055173"/>
    </source>
</evidence>
<evidence type="ECO:0000256" key="9">
    <source>
        <dbReference type="ARBA" id="ARBA00023157"/>
    </source>
</evidence>
<keyword evidence="11" id="KW-0325">Glycoprotein</keyword>
<dbReference type="Pfam" id="PF01108">
    <property type="entry name" value="Tissue_fac"/>
    <property type="match status" value="1"/>
</dbReference>
<dbReference type="PROSITE" id="PS50853">
    <property type="entry name" value="FN3"/>
    <property type="match status" value="2"/>
</dbReference>
<evidence type="ECO:0000256" key="6">
    <source>
        <dbReference type="ARBA" id="ARBA00022989"/>
    </source>
</evidence>
<dbReference type="SUPFAM" id="SSF49265">
    <property type="entry name" value="Fibronectin type III"/>
    <property type="match status" value="2"/>
</dbReference>
<dbReference type="InterPro" id="IPR015373">
    <property type="entry name" value="Interferon/interleukin_rcp_dom"/>
</dbReference>
<evidence type="ECO:0000256" key="10">
    <source>
        <dbReference type="ARBA" id="ARBA00023170"/>
    </source>
</evidence>
<evidence type="ECO:0000256" key="1">
    <source>
        <dbReference type="ARBA" id="ARBA00004479"/>
    </source>
</evidence>
<comment type="similarity">
    <text evidence="2">Belongs to the type II cytokine receptor family.</text>
</comment>
<keyword evidence="8 19" id="KW-0472">Membrane</keyword>
<evidence type="ECO:0000256" key="15">
    <source>
        <dbReference type="ARBA" id="ARBA00077161"/>
    </source>
</evidence>
<reference evidence="22" key="1">
    <citation type="journal article" date="2013" name="PLoS ONE">
        <title>Interferon-Lambda3 (IFN-lambda3) and Its Cognate Receptor Subunits in Tree Shrews (Tupaia belangeri): Genomic Sequence Retrieval, Molecular Identification and Expression Analysis.</title>
        <authorList>
            <person name="Li M.-L."/>
            <person name="Xu W.-W."/>
            <person name="Gao Y.-D."/>
            <person name="Guo Y."/>
            <person name="Wang W.-J."/>
            <person name="Wang C."/>
            <person name="Jiang S.-Y."/>
            <person name="Willden A."/>
            <person name="Huang J.-F."/>
            <person name="Zhang H.-T."/>
        </authorList>
    </citation>
    <scope>NUCLEOTIDE SEQUENCE</scope>
</reference>
<evidence type="ECO:0000256" key="4">
    <source>
        <dbReference type="ARBA" id="ARBA00022729"/>
    </source>
</evidence>
<dbReference type="Gene3D" id="2.60.40.10">
    <property type="entry name" value="Immunoglobulins"/>
    <property type="match status" value="2"/>
</dbReference>
<sequence>MAWSLGSWLGCCLLVSALGMVPPPKNVRMNSVNFKNILQWESPAFPKGNLTFTAQYLSYRKFQDKCSGTALMECDFSSLSKYGDYILRVRAEFADEHSEWVNITFCPVDDTIIGPPRMQVEVVADSLHIRFLAPQIHYETTAWTMKSIYDSWVYNLQYWKNGTDEKFQTTPQYDFTVIRNLEPQTTYCIQVQGFLPDWNKTGEWSEPLCEQTATDETTPLWMVAIILIASIFVAVLVFLGCCALVWYIYKKTKDTFSPGTSLPQHLKEFLGHPHHSILLLFPLSDENEVFDKLSVITEDSESNKRNSGDSSGLRPLSGQGPHKLVSAMDIHSADHSDPLLLTSA</sequence>
<evidence type="ECO:0000256" key="7">
    <source>
        <dbReference type="ARBA" id="ARBA00023118"/>
    </source>
</evidence>
<evidence type="ECO:0000256" key="2">
    <source>
        <dbReference type="ARBA" id="ARBA00005399"/>
    </source>
</evidence>
<evidence type="ECO:0000313" key="22">
    <source>
        <dbReference type="EMBL" id="AFU48900.1"/>
    </source>
</evidence>
<keyword evidence="6 19" id="KW-1133">Transmembrane helix</keyword>
<dbReference type="Pfam" id="PF09294">
    <property type="entry name" value="Interfer-bind"/>
    <property type="match status" value="1"/>
</dbReference>
<feature type="chain" id="PRO_5003834739" description="Interleukin-10 receptor subunit beta" evidence="20">
    <location>
        <begin position="20"/>
        <end position="344"/>
    </location>
</feature>